<comment type="similarity">
    <text evidence="1">Belongs to the universal ribosomal protein uS2 family.</text>
</comment>
<proteinExistence type="inferred from homology"/>
<dbReference type="AlphaFoldDB" id="A0AAV9IL70"/>
<accession>A0AAV9IL70</accession>
<dbReference type="PANTHER" id="PTHR12534">
    <property type="entry name" value="30S RIBOSOMAL PROTEIN S2 PROKARYOTIC AND ORGANELLAR"/>
    <property type="match status" value="1"/>
</dbReference>
<evidence type="ECO:0000256" key="4">
    <source>
        <dbReference type="SAM" id="MobiDB-lite"/>
    </source>
</evidence>
<evidence type="ECO:0000313" key="5">
    <source>
        <dbReference type="EMBL" id="KAK4528265.1"/>
    </source>
</evidence>
<dbReference type="GO" id="GO:0003735">
    <property type="term" value="F:structural constituent of ribosome"/>
    <property type="evidence" value="ECO:0007669"/>
    <property type="project" value="InterPro"/>
</dbReference>
<dbReference type="PANTHER" id="PTHR12534:SF0">
    <property type="entry name" value="SMALL RIBOSOMAL SUBUNIT PROTEIN US2M"/>
    <property type="match status" value="1"/>
</dbReference>
<dbReference type="GO" id="GO:0006412">
    <property type="term" value="P:translation"/>
    <property type="evidence" value="ECO:0007669"/>
    <property type="project" value="InterPro"/>
</dbReference>
<keyword evidence="3" id="KW-0687">Ribonucleoprotein</keyword>
<dbReference type="GO" id="GO:0005763">
    <property type="term" value="C:mitochondrial small ribosomal subunit"/>
    <property type="evidence" value="ECO:0007669"/>
    <property type="project" value="TreeGrafter"/>
</dbReference>
<keyword evidence="2" id="KW-0689">Ribosomal protein</keyword>
<dbReference type="Gene3D" id="3.40.50.10490">
    <property type="entry name" value="Glucose-6-phosphate isomerase like protein, domain 1"/>
    <property type="match status" value="1"/>
</dbReference>
<dbReference type="Pfam" id="PF00318">
    <property type="entry name" value="Ribosomal_S2"/>
    <property type="match status" value="2"/>
</dbReference>
<dbReference type="EMBL" id="JANCYU010000062">
    <property type="protein sequence ID" value="KAK4528265.1"/>
    <property type="molecule type" value="Genomic_DNA"/>
</dbReference>
<dbReference type="PRINTS" id="PR00395">
    <property type="entry name" value="RIBOSOMALS2"/>
</dbReference>
<protein>
    <recommendedName>
        <fullName evidence="7">30S ribosomal protein S2</fullName>
    </recommendedName>
</protein>
<name>A0AAV9IL70_9RHOD</name>
<dbReference type="SUPFAM" id="SSF52313">
    <property type="entry name" value="Ribosomal protein S2"/>
    <property type="match status" value="1"/>
</dbReference>
<dbReference type="InterPro" id="IPR005706">
    <property type="entry name" value="Ribosomal_uS2_bac/mit/plastid"/>
</dbReference>
<dbReference type="Proteomes" id="UP001300502">
    <property type="component" value="Unassembled WGS sequence"/>
</dbReference>
<sequence>MQKKGWLGIEFGASRMRIPWFIFRRCFSKDSQQPISSLLSGLSKATTQSSKSSDAKTFDVSAIDKLFTPPSSSLSGKNRRVLGPSKPKEYAFTIEQLMQCRVHLGHVTEKFNPKMGQYILGERNGIHIINLEYTWTHLRRALRVIREMVAVDGFLLWLPPKRSELAAVAAKVAEQADAFMLDSRWIPGTLTNPLGSGQAKKFRYRLPDMLFCLDCRFHSVALREAQMTGVPSVGIVDTDCDPGVVTYPIPGNDESALAISLYCQLVALAIGEGRSLSKGKILQAHPARPKTPPNNTRILTPTGF</sequence>
<keyword evidence="6" id="KW-1185">Reference proteome</keyword>
<dbReference type="HAMAP" id="MF_00291_B">
    <property type="entry name" value="Ribosomal_uS2_B"/>
    <property type="match status" value="1"/>
</dbReference>
<gene>
    <name evidence="5" type="ORF">GAYE_SCF54G6202</name>
</gene>
<dbReference type="PROSITE" id="PS00962">
    <property type="entry name" value="RIBOSOMAL_S2_1"/>
    <property type="match status" value="1"/>
</dbReference>
<dbReference type="CDD" id="cd01425">
    <property type="entry name" value="RPS2"/>
    <property type="match status" value="1"/>
</dbReference>
<feature type="compositionally biased region" description="Polar residues" evidence="4">
    <location>
        <begin position="293"/>
        <end position="304"/>
    </location>
</feature>
<dbReference type="InterPro" id="IPR001865">
    <property type="entry name" value="Ribosomal_uS2"/>
</dbReference>
<organism evidence="5 6">
    <name type="scientific">Galdieria yellowstonensis</name>
    <dbReference type="NCBI Taxonomy" id="3028027"/>
    <lineage>
        <taxon>Eukaryota</taxon>
        <taxon>Rhodophyta</taxon>
        <taxon>Bangiophyceae</taxon>
        <taxon>Galdieriales</taxon>
        <taxon>Galdieriaceae</taxon>
        <taxon>Galdieria</taxon>
    </lineage>
</organism>
<feature type="region of interest" description="Disordered" evidence="4">
    <location>
        <begin position="284"/>
        <end position="304"/>
    </location>
</feature>
<evidence type="ECO:0000256" key="3">
    <source>
        <dbReference type="ARBA" id="ARBA00023274"/>
    </source>
</evidence>
<comment type="caution">
    <text evidence="5">The sequence shown here is derived from an EMBL/GenBank/DDBJ whole genome shotgun (WGS) entry which is preliminary data.</text>
</comment>
<evidence type="ECO:0000256" key="1">
    <source>
        <dbReference type="ARBA" id="ARBA00006242"/>
    </source>
</evidence>
<dbReference type="InterPro" id="IPR023591">
    <property type="entry name" value="Ribosomal_uS2_flav_dom_sf"/>
</dbReference>
<dbReference type="NCBIfam" id="TIGR01011">
    <property type="entry name" value="rpsB_bact"/>
    <property type="match status" value="1"/>
</dbReference>
<evidence type="ECO:0000313" key="6">
    <source>
        <dbReference type="Proteomes" id="UP001300502"/>
    </source>
</evidence>
<dbReference type="InterPro" id="IPR018130">
    <property type="entry name" value="Ribosomal_uS2_CS"/>
</dbReference>
<evidence type="ECO:0000256" key="2">
    <source>
        <dbReference type="ARBA" id="ARBA00022980"/>
    </source>
</evidence>
<evidence type="ECO:0008006" key="7">
    <source>
        <dbReference type="Google" id="ProtNLM"/>
    </source>
</evidence>
<reference evidence="5 6" key="1">
    <citation type="submission" date="2022-07" db="EMBL/GenBank/DDBJ databases">
        <title>Genome-wide signatures of adaptation to extreme environments.</title>
        <authorList>
            <person name="Cho C.H."/>
            <person name="Yoon H.S."/>
        </authorList>
    </citation>
    <scope>NUCLEOTIDE SEQUENCE [LARGE SCALE GENOMIC DNA]</scope>
    <source>
        <strain evidence="5 6">108.79 E11</strain>
    </source>
</reference>